<feature type="chain" id="PRO_5047361080" evidence="1">
    <location>
        <begin position="22"/>
        <end position="257"/>
    </location>
</feature>
<reference evidence="2" key="1">
    <citation type="journal article" date="2014" name="Int. J. Syst. Evol. Microbiol.">
        <title>Complete genome of a new Firmicutes species belonging to the dominant human colonic microbiota ('Ruminococcus bicirculans') reveals two chromosomes and a selective capacity to utilize plant glucans.</title>
        <authorList>
            <consortium name="NISC Comparative Sequencing Program"/>
            <person name="Wegmann U."/>
            <person name="Louis P."/>
            <person name="Goesmann A."/>
            <person name="Henrissat B."/>
            <person name="Duncan S.H."/>
            <person name="Flint H.J."/>
        </authorList>
    </citation>
    <scope>NUCLEOTIDE SEQUENCE</scope>
    <source>
        <strain evidence="2">NBRC 108216</strain>
    </source>
</reference>
<proteinExistence type="predicted"/>
<evidence type="ECO:0000313" key="3">
    <source>
        <dbReference type="Proteomes" id="UP001161390"/>
    </source>
</evidence>
<sequence>MKPIRLTLIAALCLSSANAFADEAETDAPKAMGPEYCFPAAGIQETLAKFDSLKDKKRDTVGPEIAISLEMEEGENPPERIEIRDEAGVMPVTFDDYHRTHNLTDQLRDASLAAELCVVDPDRAGRLPTERGYAFNVGMGVRFKRTNGTHMMAEIEDGLKDGRSHYKKMVGAMGFMVPKFDHVAISGRDDANPPRVWATADGADLGEPAFELYDGARMIHIDTLEDMGADGLRIEGDYYRMSPSPDAKTVARFAGGD</sequence>
<dbReference type="EMBL" id="BSNJ01000004">
    <property type="protein sequence ID" value="GLQ20955.1"/>
    <property type="molecule type" value="Genomic_DNA"/>
</dbReference>
<keyword evidence="3" id="KW-1185">Reference proteome</keyword>
<protein>
    <submittedName>
        <fullName evidence="2">Uncharacterized protein</fullName>
    </submittedName>
</protein>
<accession>A0ABQ5V076</accession>
<organism evidence="2 3">
    <name type="scientific">Algimonas porphyrae</name>
    <dbReference type="NCBI Taxonomy" id="1128113"/>
    <lineage>
        <taxon>Bacteria</taxon>
        <taxon>Pseudomonadati</taxon>
        <taxon>Pseudomonadota</taxon>
        <taxon>Alphaproteobacteria</taxon>
        <taxon>Maricaulales</taxon>
        <taxon>Robiginitomaculaceae</taxon>
        <taxon>Algimonas</taxon>
    </lineage>
</organism>
<comment type="caution">
    <text evidence="2">The sequence shown here is derived from an EMBL/GenBank/DDBJ whole genome shotgun (WGS) entry which is preliminary data.</text>
</comment>
<dbReference type="RefSeq" id="WP_284372029.1">
    <property type="nucleotide sequence ID" value="NZ_BSNJ01000004.1"/>
</dbReference>
<evidence type="ECO:0000256" key="1">
    <source>
        <dbReference type="SAM" id="SignalP"/>
    </source>
</evidence>
<feature type="signal peptide" evidence="1">
    <location>
        <begin position="1"/>
        <end position="21"/>
    </location>
</feature>
<name>A0ABQ5V076_9PROT</name>
<keyword evidence="1" id="KW-0732">Signal</keyword>
<gene>
    <name evidence="2" type="ORF">GCM10007854_19100</name>
</gene>
<reference evidence="2" key="2">
    <citation type="submission" date="2023-01" db="EMBL/GenBank/DDBJ databases">
        <title>Draft genome sequence of Algimonas porphyrae strain NBRC 108216.</title>
        <authorList>
            <person name="Sun Q."/>
            <person name="Mori K."/>
        </authorList>
    </citation>
    <scope>NUCLEOTIDE SEQUENCE</scope>
    <source>
        <strain evidence="2">NBRC 108216</strain>
    </source>
</reference>
<dbReference type="Proteomes" id="UP001161390">
    <property type="component" value="Unassembled WGS sequence"/>
</dbReference>
<evidence type="ECO:0000313" key="2">
    <source>
        <dbReference type="EMBL" id="GLQ20955.1"/>
    </source>
</evidence>